<feature type="region of interest" description="Disordered" evidence="1">
    <location>
        <begin position="480"/>
        <end position="513"/>
    </location>
</feature>
<dbReference type="PANTHER" id="PTHR48125:SF12">
    <property type="entry name" value="AT HOOK TRANSCRIPTION FACTOR FAMILY-RELATED"/>
    <property type="match status" value="1"/>
</dbReference>
<comment type="caution">
    <text evidence="2">The sequence shown here is derived from an EMBL/GenBank/DDBJ whole genome shotgun (WGS) entry which is preliminary data.</text>
</comment>
<accession>A0A1Y2D8Z5</accession>
<feature type="region of interest" description="Disordered" evidence="1">
    <location>
        <begin position="281"/>
        <end position="331"/>
    </location>
</feature>
<feature type="region of interest" description="Disordered" evidence="1">
    <location>
        <begin position="139"/>
        <end position="199"/>
    </location>
</feature>
<dbReference type="Proteomes" id="UP000193467">
    <property type="component" value="Unassembled WGS sequence"/>
</dbReference>
<name>A0A1Y2D8Z5_9BASI</name>
<feature type="compositionally biased region" description="Pro residues" evidence="1">
    <location>
        <begin position="285"/>
        <end position="307"/>
    </location>
</feature>
<dbReference type="EMBL" id="MCGR01000089">
    <property type="protein sequence ID" value="ORY55729.1"/>
    <property type="molecule type" value="Genomic_DNA"/>
</dbReference>
<organism evidence="2 3">
    <name type="scientific">Leucosporidium creatinivorum</name>
    <dbReference type="NCBI Taxonomy" id="106004"/>
    <lineage>
        <taxon>Eukaryota</taxon>
        <taxon>Fungi</taxon>
        <taxon>Dikarya</taxon>
        <taxon>Basidiomycota</taxon>
        <taxon>Pucciniomycotina</taxon>
        <taxon>Microbotryomycetes</taxon>
        <taxon>Leucosporidiales</taxon>
        <taxon>Leucosporidium</taxon>
    </lineage>
</organism>
<reference evidence="2 3" key="1">
    <citation type="submission" date="2016-07" db="EMBL/GenBank/DDBJ databases">
        <title>Pervasive Adenine N6-methylation of Active Genes in Fungi.</title>
        <authorList>
            <consortium name="DOE Joint Genome Institute"/>
            <person name="Mondo S.J."/>
            <person name="Dannebaum R.O."/>
            <person name="Kuo R.C."/>
            <person name="Labutti K."/>
            <person name="Haridas S."/>
            <person name="Kuo A."/>
            <person name="Salamov A."/>
            <person name="Ahrendt S.R."/>
            <person name="Lipzen A."/>
            <person name="Sullivan W."/>
            <person name="Andreopoulos W.B."/>
            <person name="Clum A."/>
            <person name="Lindquist E."/>
            <person name="Daum C."/>
            <person name="Ramamoorthy G.K."/>
            <person name="Gryganskyi A."/>
            <person name="Culley D."/>
            <person name="Magnuson J.K."/>
            <person name="James T.Y."/>
            <person name="O'Malley M.A."/>
            <person name="Stajich J.E."/>
            <person name="Spatafora J.W."/>
            <person name="Visel A."/>
            <person name="Grigoriev I.V."/>
        </authorList>
    </citation>
    <scope>NUCLEOTIDE SEQUENCE [LARGE SCALE GENOMIC DNA]</scope>
    <source>
        <strain evidence="2 3">62-1032</strain>
    </source>
</reference>
<feature type="compositionally biased region" description="Basic and acidic residues" evidence="1">
    <location>
        <begin position="142"/>
        <end position="159"/>
    </location>
</feature>
<proteinExistence type="predicted"/>
<gene>
    <name evidence="2" type="ORF">BCR35DRAFT_335552</name>
</gene>
<sequence length="513" mass="55371">MSPHAPVPSSPVLVEEIVETIQNGGLVDLILLLQRIKASELDARDPYTSLTPLLALLGRPRSAAQLLTLRLVLLKGACTTLPEAIEEAVRMGDNTMVQVLCGEEGEDQKDAEGLKALLSLHEEDLTLWYQRWQSELSEVEGVEQRSAEQLDDSAKRDNKAPSPPFHPSDNSSTINHPPHHPSVDSASLPTPSISPPPLAPQAPLRAVLLSPLPESTTEFALAIRLAQSKYDVLPDSVELGRTSAGVQSARVTLESCAEAERMVAELSGKVLWTGAEAVSAKLTQPPTPSPLPSPTPTLASAPPPQPAPQSGRIRKRPRSPSPNHLADLLRPPQLVNDPHVLSIYNLPMTSTLRTKPTRRLFAGCGLNVSEEIQSIGCKNAKALVDEHGQPVLDWNGEAIGLRKYIEVAFYGFDVCEKMAKKLRKVEWEGSKLLVYRGDGRPQQIPKTNSTPSPPPMLSYRDVPPHLTLSGAPTPFAVEAPTSPRGAFIHPSRQALVDGAGAGSKMESSALERD</sequence>
<dbReference type="PANTHER" id="PTHR48125">
    <property type="entry name" value="LP07818P1"/>
    <property type="match status" value="1"/>
</dbReference>
<evidence type="ECO:0000256" key="1">
    <source>
        <dbReference type="SAM" id="MobiDB-lite"/>
    </source>
</evidence>
<feature type="region of interest" description="Disordered" evidence="1">
    <location>
        <begin position="438"/>
        <end position="463"/>
    </location>
</feature>
<evidence type="ECO:0000313" key="2">
    <source>
        <dbReference type="EMBL" id="ORY55729.1"/>
    </source>
</evidence>
<dbReference type="InParanoid" id="A0A1Y2D8Z5"/>
<evidence type="ECO:0000313" key="3">
    <source>
        <dbReference type="Proteomes" id="UP000193467"/>
    </source>
</evidence>
<protein>
    <submittedName>
        <fullName evidence="2">Uncharacterized protein</fullName>
    </submittedName>
</protein>
<dbReference type="AlphaFoldDB" id="A0A1Y2D8Z5"/>
<keyword evidence="3" id="KW-1185">Reference proteome</keyword>